<evidence type="ECO:0000313" key="2">
    <source>
        <dbReference type="Proteomes" id="UP000321245"/>
    </source>
</evidence>
<dbReference type="AlphaFoldDB" id="A0A511ND40"/>
<dbReference type="STRING" id="1218108.GCA_000382425_00476"/>
<accession>A0A511ND40</accession>
<dbReference type="Proteomes" id="UP000321245">
    <property type="component" value="Unassembled WGS sequence"/>
</dbReference>
<proteinExistence type="predicted"/>
<dbReference type="RefSeq" id="WP_019973984.1">
    <property type="nucleotide sequence ID" value="NZ_BJXC01000002.1"/>
</dbReference>
<gene>
    <name evidence="1" type="ORF">EB1_05220</name>
</gene>
<dbReference type="GeneID" id="84648752"/>
<name>A0A511ND40_9FLAO</name>
<sequence length="178" mass="21996">MKNNVYKEFLVENDFKEIEKKYREEYSKEFQLNKNSLLFSNFNKNIHQKYLENKIEITESYFKNLENDFLNKSVEISDYYPIFLLEDGFDESQSKFFATYFLQFIKNLNIAISNEYYNGEILDFTWNIFDRIFHECFHCEQEFEEEYFKELTKLKKQIMKIDKQDEHLIKQKIEQFIS</sequence>
<comment type="caution">
    <text evidence="1">The sequence shown here is derived from an EMBL/GenBank/DDBJ whole genome shotgun (WGS) entry which is preliminary data.</text>
</comment>
<reference evidence="1 2" key="1">
    <citation type="submission" date="2019-07" db="EMBL/GenBank/DDBJ databases">
        <title>Whole genome shotgun sequence of Empedobacter brevis NBRC 14943.</title>
        <authorList>
            <person name="Hosoyama A."/>
            <person name="Uohara A."/>
            <person name="Ohji S."/>
            <person name="Ichikawa N."/>
        </authorList>
    </citation>
    <scope>NUCLEOTIDE SEQUENCE [LARGE SCALE GENOMIC DNA]</scope>
    <source>
        <strain evidence="1 2">NBRC 14943</strain>
    </source>
</reference>
<organism evidence="1 2">
    <name type="scientific">Empedobacter brevis NBRC 14943 = ATCC 43319</name>
    <dbReference type="NCBI Taxonomy" id="1218108"/>
    <lineage>
        <taxon>Bacteria</taxon>
        <taxon>Pseudomonadati</taxon>
        <taxon>Bacteroidota</taxon>
        <taxon>Flavobacteriia</taxon>
        <taxon>Flavobacteriales</taxon>
        <taxon>Weeksellaceae</taxon>
        <taxon>Empedobacter</taxon>
    </lineage>
</organism>
<dbReference type="OrthoDB" id="9985168at2"/>
<protein>
    <submittedName>
        <fullName evidence="1">Uncharacterized protein</fullName>
    </submittedName>
</protein>
<evidence type="ECO:0000313" key="1">
    <source>
        <dbReference type="EMBL" id="GEM50732.1"/>
    </source>
</evidence>
<dbReference type="EMBL" id="BJXC01000002">
    <property type="protein sequence ID" value="GEM50732.1"/>
    <property type="molecule type" value="Genomic_DNA"/>
</dbReference>
<keyword evidence="2" id="KW-1185">Reference proteome</keyword>